<dbReference type="EMBL" id="JAQQWP010000001">
    <property type="protein sequence ID" value="KAK8133126.1"/>
    <property type="molecule type" value="Genomic_DNA"/>
</dbReference>
<feature type="domain" description="Heterokaryon incompatibility" evidence="1">
    <location>
        <begin position="54"/>
        <end position="224"/>
    </location>
</feature>
<sequence>MAGVQHATAVTLTAIELEDQALGDWPRRLLHVPSMTSHEWQPGNIYGLVREPTYNALTYTWGRWRLGDSEQPWVKAIRIQGVSWEIPRIDPRRFTAAQFASVIQKATQSVPQWKKPGVDISEEIEYLWLDMACIDQRGSNPKSAAEIGRQLPIFKNARQVFSWLHELPSVVLGRVLTEVDRMTDELPNLAASRSAPAPVLNAIYQNLSLILDDPWFSSLWTLQEAFLRPDCILFSKEGKTRITTLGSGAVRHDTFLDLLGCCENVLFCESSSLPEPFGKTVSLVKEKAWPLS</sequence>
<dbReference type="PANTHER" id="PTHR24148">
    <property type="entry name" value="ANKYRIN REPEAT DOMAIN-CONTAINING PROTEIN 39 HOMOLOG-RELATED"/>
    <property type="match status" value="1"/>
</dbReference>
<organism evidence="2 3">
    <name type="scientific">Apiospora kogelbergensis</name>
    <dbReference type="NCBI Taxonomy" id="1337665"/>
    <lineage>
        <taxon>Eukaryota</taxon>
        <taxon>Fungi</taxon>
        <taxon>Dikarya</taxon>
        <taxon>Ascomycota</taxon>
        <taxon>Pezizomycotina</taxon>
        <taxon>Sordariomycetes</taxon>
        <taxon>Xylariomycetidae</taxon>
        <taxon>Amphisphaeriales</taxon>
        <taxon>Apiosporaceae</taxon>
        <taxon>Apiospora</taxon>
    </lineage>
</organism>
<reference evidence="2 3" key="1">
    <citation type="submission" date="2023-01" db="EMBL/GenBank/DDBJ databases">
        <title>Analysis of 21 Apiospora genomes using comparative genomics revels a genus with tremendous synthesis potential of carbohydrate active enzymes and secondary metabolites.</title>
        <authorList>
            <person name="Sorensen T."/>
        </authorList>
    </citation>
    <scope>NUCLEOTIDE SEQUENCE [LARGE SCALE GENOMIC DNA]</scope>
    <source>
        <strain evidence="2 3">CBS 117206</strain>
    </source>
</reference>
<dbReference type="Proteomes" id="UP001392437">
    <property type="component" value="Unassembled WGS sequence"/>
</dbReference>
<evidence type="ECO:0000313" key="2">
    <source>
        <dbReference type="EMBL" id="KAK8133126.1"/>
    </source>
</evidence>
<dbReference type="PANTHER" id="PTHR24148:SF64">
    <property type="entry name" value="HETEROKARYON INCOMPATIBILITY DOMAIN-CONTAINING PROTEIN"/>
    <property type="match status" value="1"/>
</dbReference>
<comment type="caution">
    <text evidence="2">The sequence shown here is derived from an EMBL/GenBank/DDBJ whole genome shotgun (WGS) entry which is preliminary data.</text>
</comment>
<dbReference type="InterPro" id="IPR010730">
    <property type="entry name" value="HET"/>
</dbReference>
<name>A0AAW0RED4_9PEZI</name>
<evidence type="ECO:0000313" key="3">
    <source>
        <dbReference type="Proteomes" id="UP001392437"/>
    </source>
</evidence>
<gene>
    <name evidence="2" type="ORF">PG999_001299</name>
</gene>
<accession>A0AAW0RED4</accession>
<protein>
    <recommendedName>
        <fullName evidence="1">Heterokaryon incompatibility domain-containing protein</fullName>
    </recommendedName>
</protein>
<keyword evidence="3" id="KW-1185">Reference proteome</keyword>
<evidence type="ECO:0000259" key="1">
    <source>
        <dbReference type="Pfam" id="PF06985"/>
    </source>
</evidence>
<dbReference type="Pfam" id="PF06985">
    <property type="entry name" value="HET"/>
    <property type="match status" value="1"/>
</dbReference>
<dbReference type="InterPro" id="IPR052895">
    <property type="entry name" value="HetReg/Transcr_Mod"/>
</dbReference>
<proteinExistence type="predicted"/>
<dbReference type="AlphaFoldDB" id="A0AAW0RED4"/>